<evidence type="ECO:0000256" key="9">
    <source>
        <dbReference type="ARBA" id="ARBA00023146"/>
    </source>
</evidence>
<comment type="subunit">
    <text evidence="3 11">Monomer.</text>
</comment>
<dbReference type="RefSeq" id="WP_101640953.1">
    <property type="nucleotide sequence ID" value="NZ_PGUY01000020.1"/>
</dbReference>
<dbReference type="CDD" id="cd07956">
    <property type="entry name" value="Anticodon_Ia_Arg"/>
    <property type="match status" value="1"/>
</dbReference>
<evidence type="ECO:0000313" key="16">
    <source>
        <dbReference type="Proteomes" id="UP000234748"/>
    </source>
</evidence>
<dbReference type="InterPro" id="IPR009080">
    <property type="entry name" value="tRNAsynth_Ia_anticodon-bd"/>
</dbReference>
<evidence type="ECO:0000259" key="13">
    <source>
        <dbReference type="SMART" id="SM00836"/>
    </source>
</evidence>
<keyword evidence="5 11" id="KW-0436">Ligase</keyword>
<evidence type="ECO:0000256" key="7">
    <source>
        <dbReference type="ARBA" id="ARBA00022840"/>
    </source>
</evidence>
<evidence type="ECO:0000259" key="14">
    <source>
        <dbReference type="SMART" id="SM01016"/>
    </source>
</evidence>
<keyword evidence="6 11" id="KW-0547">Nucleotide-binding</keyword>
<dbReference type="GO" id="GO:0004814">
    <property type="term" value="F:arginine-tRNA ligase activity"/>
    <property type="evidence" value="ECO:0007669"/>
    <property type="project" value="UniProtKB-UniRule"/>
</dbReference>
<dbReference type="EC" id="6.1.1.19" evidence="11"/>
<dbReference type="NCBIfam" id="TIGR00456">
    <property type="entry name" value="argS"/>
    <property type="match status" value="1"/>
</dbReference>
<dbReference type="InterPro" id="IPR008909">
    <property type="entry name" value="DALR_anticod-bd"/>
</dbReference>
<gene>
    <name evidence="11" type="primary">argS</name>
    <name evidence="15" type="ORF">CUU66_06970</name>
</gene>
<dbReference type="InterPro" id="IPR036695">
    <property type="entry name" value="Arg-tRNA-synth_N_sf"/>
</dbReference>
<evidence type="ECO:0000256" key="2">
    <source>
        <dbReference type="ARBA" id="ARBA00005594"/>
    </source>
</evidence>
<dbReference type="SMART" id="SM01016">
    <property type="entry name" value="Arg_tRNA_synt_N"/>
    <property type="match status" value="1"/>
</dbReference>
<dbReference type="GO" id="GO:0006420">
    <property type="term" value="P:arginyl-tRNA aminoacylation"/>
    <property type="evidence" value="ECO:0007669"/>
    <property type="project" value="UniProtKB-UniRule"/>
</dbReference>
<dbReference type="SUPFAM" id="SSF55190">
    <property type="entry name" value="Arginyl-tRNA synthetase (ArgRS), N-terminal 'additional' domain"/>
    <property type="match status" value="1"/>
</dbReference>
<evidence type="ECO:0000256" key="8">
    <source>
        <dbReference type="ARBA" id="ARBA00022917"/>
    </source>
</evidence>
<dbReference type="PANTHER" id="PTHR11956">
    <property type="entry name" value="ARGINYL-TRNA SYNTHETASE"/>
    <property type="match status" value="1"/>
</dbReference>
<dbReference type="InterPro" id="IPR001278">
    <property type="entry name" value="Arg-tRNA-ligase"/>
</dbReference>
<dbReference type="FunFam" id="1.10.730.10:FF:000006">
    <property type="entry name" value="Arginyl-tRNA synthetase 2, mitochondrial"/>
    <property type="match status" value="1"/>
</dbReference>
<comment type="catalytic activity">
    <reaction evidence="10 11">
        <text>tRNA(Arg) + L-arginine + ATP = L-arginyl-tRNA(Arg) + AMP + diphosphate</text>
        <dbReference type="Rhea" id="RHEA:20301"/>
        <dbReference type="Rhea" id="RHEA-COMP:9658"/>
        <dbReference type="Rhea" id="RHEA-COMP:9673"/>
        <dbReference type="ChEBI" id="CHEBI:30616"/>
        <dbReference type="ChEBI" id="CHEBI:32682"/>
        <dbReference type="ChEBI" id="CHEBI:33019"/>
        <dbReference type="ChEBI" id="CHEBI:78442"/>
        <dbReference type="ChEBI" id="CHEBI:78513"/>
        <dbReference type="ChEBI" id="CHEBI:456215"/>
        <dbReference type="EC" id="6.1.1.19"/>
    </reaction>
</comment>
<keyword evidence="9 11" id="KW-0030">Aminoacyl-tRNA synthetase</keyword>
<sequence length="563" mass="63959">MNYRKMLAEHISTRLQLEIPTDEILNLIEAPKFPEHGDLAFPCFRLAKSMRKPPAEIARQLSGQLQGDLFEKVSPAGPYVNFFLNKAKVSYDVISEIISKKDRYGELMIGSGQNVPIDMSSPNIAKPFSMGHLRSTVIGNAIANILQKCGYTPVRINHLGDWGTQFGKLITAYTAWGDEKKVTENPIKELLKLYVEFHEKAEDNPGLEQQGRDWFKKLEDGDDAALHLWQWFRDESLKEFNKIYDLLDVRFDSYHGEAFYNDKMEDVVKMIEAKGLLEEDQGAMVVKLDEESLPPSLIKKSDGATLYVTRDLAAAIYRHRMYDFAQAVYVVGGEQTLHFKQLKLVLKKLGMEWADTIVHVPFGMILKDGKKMSTRKGKLVLLEEVLAESIHLAETNILHKNPNLKNKAEVARQVGVGAVIFHDLRHERMNNIEFSLEEMLKFEGETGPYLQYTHARACSILRKAETFSQADFTEGLNDLLSWEVIKRLIDFPKSIERACLNYEPSVISKYLIDLAQSFNSYYGNVRILEENPELSARLQLVEAVAIVLKEGLNLLGLAAPAEM</sequence>
<dbReference type="Gene3D" id="3.30.1360.70">
    <property type="entry name" value="Arginyl tRNA synthetase N-terminal domain"/>
    <property type="match status" value="1"/>
</dbReference>
<proteinExistence type="inferred from homology"/>
<dbReference type="GO" id="GO:0005737">
    <property type="term" value="C:cytoplasm"/>
    <property type="evidence" value="ECO:0007669"/>
    <property type="project" value="UniProtKB-SubCell"/>
</dbReference>
<dbReference type="FunFam" id="3.40.50.620:FF:000116">
    <property type="entry name" value="Arginine--tRNA ligase"/>
    <property type="match status" value="1"/>
</dbReference>
<evidence type="ECO:0000256" key="11">
    <source>
        <dbReference type="HAMAP-Rule" id="MF_00123"/>
    </source>
</evidence>
<comment type="subcellular location">
    <subcellularLocation>
        <location evidence="1 11">Cytoplasm</location>
    </subcellularLocation>
</comment>
<comment type="caution">
    <text evidence="15">The sequence shown here is derived from an EMBL/GenBank/DDBJ whole genome shotgun (WGS) entry which is preliminary data.</text>
</comment>
<dbReference type="InterPro" id="IPR014729">
    <property type="entry name" value="Rossmann-like_a/b/a_fold"/>
</dbReference>
<dbReference type="Gene3D" id="1.10.730.10">
    <property type="entry name" value="Isoleucyl-tRNA Synthetase, Domain 1"/>
    <property type="match status" value="1"/>
</dbReference>
<dbReference type="EMBL" id="PGUY01000020">
    <property type="protein sequence ID" value="PLT30579.1"/>
    <property type="molecule type" value="Genomic_DNA"/>
</dbReference>
<dbReference type="Pfam" id="PF00750">
    <property type="entry name" value="tRNA-synt_1d"/>
    <property type="match status" value="1"/>
</dbReference>
<feature type="domain" description="Arginyl tRNA synthetase N-terminal" evidence="14">
    <location>
        <begin position="1"/>
        <end position="84"/>
    </location>
</feature>
<feature type="short sequence motif" description="'HIGH' region" evidence="11">
    <location>
        <begin position="122"/>
        <end position="132"/>
    </location>
</feature>
<dbReference type="Gene3D" id="3.40.50.620">
    <property type="entry name" value="HUPs"/>
    <property type="match status" value="1"/>
</dbReference>
<dbReference type="InterPro" id="IPR035684">
    <property type="entry name" value="ArgRS_core"/>
</dbReference>
<dbReference type="OrthoDB" id="9805987at2"/>
<dbReference type="GO" id="GO:0005524">
    <property type="term" value="F:ATP binding"/>
    <property type="evidence" value="ECO:0007669"/>
    <property type="project" value="UniProtKB-UniRule"/>
</dbReference>
<dbReference type="HAMAP" id="MF_00123">
    <property type="entry name" value="Arg_tRNA_synth"/>
    <property type="match status" value="1"/>
</dbReference>
<evidence type="ECO:0000256" key="1">
    <source>
        <dbReference type="ARBA" id="ARBA00004496"/>
    </source>
</evidence>
<evidence type="ECO:0000256" key="12">
    <source>
        <dbReference type="RuleBase" id="RU363038"/>
    </source>
</evidence>
<dbReference type="SUPFAM" id="SSF52374">
    <property type="entry name" value="Nucleotidylyl transferase"/>
    <property type="match status" value="1"/>
</dbReference>
<comment type="similarity">
    <text evidence="2 11 12">Belongs to the class-I aminoacyl-tRNA synthetase family.</text>
</comment>
<dbReference type="PANTHER" id="PTHR11956:SF5">
    <property type="entry name" value="ARGININE--TRNA LIGASE, CYTOPLASMIC"/>
    <property type="match status" value="1"/>
</dbReference>
<feature type="domain" description="DALR anticodon binding" evidence="13">
    <location>
        <begin position="450"/>
        <end position="563"/>
    </location>
</feature>
<keyword evidence="7 11" id="KW-0067">ATP-binding</keyword>
<dbReference type="AlphaFoldDB" id="A0A2N5M893"/>
<dbReference type="PRINTS" id="PR01038">
    <property type="entry name" value="TRNASYNTHARG"/>
</dbReference>
<dbReference type="SMART" id="SM00836">
    <property type="entry name" value="DALR_1"/>
    <property type="match status" value="1"/>
</dbReference>
<evidence type="ECO:0000256" key="5">
    <source>
        <dbReference type="ARBA" id="ARBA00022598"/>
    </source>
</evidence>
<dbReference type="Pfam" id="PF05746">
    <property type="entry name" value="DALR_1"/>
    <property type="match status" value="1"/>
</dbReference>
<keyword evidence="4 11" id="KW-0963">Cytoplasm</keyword>
<dbReference type="SUPFAM" id="SSF47323">
    <property type="entry name" value="Anticodon-binding domain of a subclass of class I aminoacyl-tRNA synthetases"/>
    <property type="match status" value="1"/>
</dbReference>
<reference evidence="15 16" key="1">
    <citation type="submission" date="2017-11" db="EMBL/GenBank/DDBJ databases">
        <title>Comparitive Functional Genomics of Dry Heat Resistant strains isolated from the Viking Spacecraft.</title>
        <authorList>
            <person name="Seuylemezian A."/>
            <person name="Cooper K."/>
            <person name="Vaishampayan P."/>
        </authorList>
    </citation>
    <scope>NUCLEOTIDE SEQUENCE [LARGE SCALE GENOMIC DNA]</scope>
    <source>
        <strain evidence="15 16">V1-29</strain>
    </source>
</reference>
<dbReference type="Proteomes" id="UP000234748">
    <property type="component" value="Unassembled WGS sequence"/>
</dbReference>
<organism evidence="15 16">
    <name type="scientific">Peribacillus deserti</name>
    <dbReference type="NCBI Taxonomy" id="673318"/>
    <lineage>
        <taxon>Bacteria</taxon>
        <taxon>Bacillati</taxon>
        <taxon>Bacillota</taxon>
        <taxon>Bacilli</taxon>
        <taxon>Bacillales</taxon>
        <taxon>Bacillaceae</taxon>
        <taxon>Peribacillus</taxon>
    </lineage>
</organism>
<dbReference type="Pfam" id="PF03485">
    <property type="entry name" value="Arg_tRNA_synt_N"/>
    <property type="match status" value="1"/>
</dbReference>
<evidence type="ECO:0000256" key="4">
    <source>
        <dbReference type="ARBA" id="ARBA00022490"/>
    </source>
</evidence>
<protein>
    <recommendedName>
        <fullName evidence="11">Arginine--tRNA ligase</fullName>
        <ecNumber evidence="11">6.1.1.19</ecNumber>
    </recommendedName>
    <alternativeName>
        <fullName evidence="11">Arginyl-tRNA synthetase</fullName>
        <shortName evidence="11">ArgRS</shortName>
    </alternativeName>
</protein>
<accession>A0A2N5M893</accession>
<evidence type="ECO:0000256" key="3">
    <source>
        <dbReference type="ARBA" id="ARBA00011245"/>
    </source>
</evidence>
<evidence type="ECO:0000256" key="6">
    <source>
        <dbReference type="ARBA" id="ARBA00022741"/>
    </source>
</evidence>
<name>A0A2N5M893_9BACI</name>
<keyword evidence="8 11" id="KW-0648">Protein biosynthesis</keyword>
<evidence type="ECO:0000313" key="15">
    <source>
        <dbReference type="EMBL" id="PLT30579.1"/>
    </source>
</evidence>
<dbReference type="CDD" id="cd00671">
    <property type="entry name" value="ArgRS_core"/>
    <property type="match status" value="1"/>
</dbReference>
<evidence type="ECO:0000256" key="10">
    <source>
        <dbReference type="ARBA" id="ARBA00049339"/>
    </source>
</evidence>
<dbReference type="InterPro" id="IPR005148">
    <property type="entry name" value="Arg-tRNA-synth_N"/>
</dbReference>
<keyword evidence="16" id="KW-1185">Reference proteome</keyword>